<organism evidence="1 2">
    <name type="scientific">Gigaspora rosea</name>
    <dbReference type="NCBI Taxonomy" id="44941"/>
    <lineage>
        <taxon>Eukaryota</taxon>
        <taxon>Fungi</taxon>
        <taxon>Fungi incertae sedis</taxon>
        <taxon>Mucoromycota</taxon>
        <taxon>Glomeromycotina</taxon>
        <taxon>Glomeromycetes</taxon>
        <taxon>Diversisporales</taxon>
        <taxon>Gigasporaceae</taxon>
        <taxon>Gigaspora</taxon>
    </lineage>
</organism>
<gene>
    <name evidence="1" type="ORF">C2G38_2152644</name>
</gene>
<evidence type="ECO:0000313" key="2">
    <source>
        <dbReference type="Proteomes" id="UP000266673"/>
    </source>
</evidence>
<name>A0A397W703_9GLOM</name>
<keyword evidence="2" id="KW-1185">Reference proteome</keyword>
<dbReference type="OrthoDB" id="2432957at2759"/>
<evidence type="ECO:0000313" key="1">
    <source>
        <dbReference type="EMBL" id="RIB30485.1"/>
    </source>
</evidence>
<sequence length="96" mass="11221">MSIYYYTIPLAWCRICDPQKTTQGCTSGNKDVDDCIREFQLKPTEYEDVIEWIPFNRLNNIQKVGEEFSAIRIDGIRTVSRAYDDKGNLQSRYAIM</sequence>
<accession>A0A397W703</accession>
<comment type="caution">
    <text evidence="1">The sequence shown here is derived from an EMBL/GenBank/DDBJ whole genome shotgun (WGS) entry which is preliminary data.</text>
</comment>
<dbReference type="EMBL" id="QKWP01000012">
    <property type="protein sequence ID" value="RIB30485.1"/>
    <property type="molecule type" value="Genomic_DNA"/>
</dbReference>
<dbReference type="Proteomes" id="UP000266673">
    <property type="component" value="Unassembled WGS sequence"/>
</dbReference>
<protein>
    <submittedName>
        <fullName evidence="1">Uncharacterized protein</fullName>
    </submittedName>
</protein>
<reference evidence="1 2" key="1">
    <citation type="submission" date="2018-06" db="EMBL/GenBank/DDBJ databases">
        <title>Comparative genomics reveals the genomic features of Rhizophagus irregularis, R. cerebriforme, R. diaphanum and Gigaspora rosea, and their symbiotic lifestyle signature.</title>
        <authorList>
            <person name="Morin E."/>
            <person name="San Clemente H."/>
            <person name="Chen E.C.H."/>
            <person name="De La Providencia I."/>
            <person name="Hainaut M."/>
            <person name="Kuo A."/>
            <person name="Kohler A."/>
            <person name="Murat C."/>
            <person name="Tang N."/>
            <person name="Roy S."/>
            <person name="Loubradou J."/>
            <person name="Henrissat B."/>
            <person name="Grigoriev I.V."/>
            <person name="Corradi N."/>
            <person name="Roux C."/>
            <person name="Martin F.M."/>
        </authorList>
    </citation>
    <scope>NUCLEOTIDE SEQUENCE [LARGE SCALE GENOMIC DNA]</scope>
    <source>
        <strain evidence="1 2">DAOM 194757</strain>
    </source>
</reference>
<proteinExistence type="predicted"/>
<dbReference type="AlphaFoldDB" id="A0A397W703"/>